<accession>A0A6L8MT86</accession>
<evidence type="ECO:0000313" key="2">
    <source>
        <dbReference type="Proteomes" id="UP000474565"/>
    </source>
</evidence>
<evidence type="ECO:0008006" key="3">
    <source>
        <dbReference type="Google" id="ProtNLM"/>
    </source>
</evidence>
<reference evidence="1 2" key="1">
    <citation type="submission" date="2019-12" db="EMBL/GenBank/DDBJ databases">
        <title>Novel species isolated from a subtropical stream in China.</title>
        <authorList>
            <person name="Lu H."/>
        </authorList>
    </citation>
    <scope>NUCLEOTIDE SEQUENCE [LARGE SCALE GENOMIC DNA]</scope>
    <source>
        <strain evidence="1 2">FT50W</strain>
    </source>
</reference>
<dbReference type="Proteomes" id="UP000474565">
    <property type="component" value="Unassembled WGS sequence"/>
</dbReference>
<gene>
    <name evidence="1" type="ORF">GTP44_25570</name>
</gene>
<evidence type="ECO:0000313" key="1">
    <source>
        <dbReference type="EMBL" id="MYM85295.1"/>
    </source>
</evidence>
<dbReference type="RefSeq" id="WP_161021611.1">
    <property type="nucleotide sequence ID" value="NZ_WWCP01000057.1"/>
</dbReference>
<proteinExistence type="predicted"/>
<name>A0A6L8MT86_9BURK</name>
<comment type="caution">
    <text evidence="1">The sequence shown here is derived from an EMBL/GenBank/DDBJ whole genome shotgun (WGS) entry which is preliminary data.</text>
</comment>
<protein>
    <recommendedName>
        <fullName evidence="3">GAF domain-containing protein</fullName>
    </recommendedName>
</protein>
<sequence length="58" mass="6447">MIFYAGALPRMPSGLVIGTLCIIGQEPRTLDMTEMTILTSLRDLLLEELVSRSEPSHE</sequence>
<dbReference type="AlphaFoldDB" id="A0A6L8MT86"/>
<organism evidence="1 2">
    <name type="scientific">Duganella lactea</name>
    <dbReference type="NCBI Taxonomy" id="2692173"/>
    <lineage>
        <taxon>Bacteria</taxon>
        <taxon>Pseudomonadati</taxon>
        <taxon>Pseudomonadota</taxon>
        <taxon>Betaproteobacteria</taxon>
        <taxon>Burkholderiales</taxon>
        <taxon>Oxalobacteraceae</taxon>
        <taxon>Telluria group</taxon>
        <taxon>Duganella</taxon>
    </lineage>
</organism>
<dbReference type="EMBL" id="WWCP01000057">
    <property type="protein sequence ID" value="MYM85295.1"/>
    <property type="molecule type" value="Genomic_DNA"/>
</dbReference>